<gene>
    <name evidence="2" type="ORF">KCG34_21520</name>
</gene>
<dbReference type="EMBL" id="CP073078">
    <property type="protein sequence ID" value="QUD90879.1"/>
    <property type="molecule type" value="Genomic_DNA"/>
</dbReference>
<keyword evidence="1" id="KW-0472">Membrane</keyword>
<evidence type="ECO:0000313" key="2">
    <source>
        <dbReference type="EMBL" id="QUD90879.1"/>
    </source>
</evidence>
<dbReference type="Proteomes" id="UP000676409">
    <property type="component" value="Chromosome"/>
</dbReference>
<name>A0A975G5D8_9CAUL</name>
<sequence length="123" mass="14250">MAGAYGFVRRASREALRLLVVGVGSLLIAAGFVLALLPGHLGLPLLVIGLILVLRNSPKARRQFIELQHRHPRMVFPVRRLIRREPEVFPVLWQQALRLERLIVPPTWRRAGQLRRRYLRRRA</sequence>
<accession>A0A975G5D8</accession>
<evidence type="ECO:0000256" key="1">
    <source>
        <dbReference type="SAM" id="Phobius"/>
    </source>
</evidence>
<reference evidence="2" key="1">
    <citation type="submission" date="2021-04" db="EMBL/GenBank/DDBJ databases">
        <title>The complete genome sequence of Caulobacter sp. S6.</title>
        <authorList>
            <person name="Tang Y."/>
            <person name="Ouyang W."/>
            <person name="Liu Q."/>
            <person name="Huang B."/>
            <person name="Guo Z."/>
            <person name="Lei P."/>
        </authorList>
    </citation>
    <scope>NUCLEOTIDE SEQUENCE</scope>
    <source>
        <strain evidence="2">S6</strain>
    </source>
</reference>
<keyword evidence="3" id="KW-1185">Reference proteome</keyword>
<dbReference type="AlphaFoldDB" id="A0A975G5D8"/>
<organism evidence="2 3">
    <name type="scientific">Phenylobacterium montanum</name>
    <dbReference type="NCBI Taxonomy" id="2823693"/>
    <lineage>
        <taxon>Bacteria</taxon>
        <taxon>Pseudomonadati</taxon>
        <taxon>Pseudomonadota</taxon>
        <taxon>Alphaproteobacteria</taxon>
        <taxon>Caulobacterales</taxon>
        <taxon>Caulobacteraceae</taxon>
        <taxon>Phenylobacterium</taxon>
    </lineage>
</organism>
<keyword evidence="1" id="KW-0812">Transmembrane</keyword>
<keyword evidence="1" id="KW-1133">Transmembrane helix</keyword>
<protein>
    <submittedName>
        <fullName evidence="2">Uncharacterized protein</fullName>
    </submittedName>
</protein>
<dbReference type="KEGG" id="caul:KCG34_21520"/>
<proteinExistence type="predicted"/>
<evidence type="ECO:0000313" key="3">
    <source>
        <dbReference type="Proteomes" id="UP000676409"/>
    </source>
</evidence>
<feature type="transmembrane region" description="Helical" evidence="1">
    <location>
        <begin position="41"/>
        <end position="57"/>
    </location>
</feature>